<organism evidence="1 2">
    <name type="scientific">Clostridium hominis</name>
    <dbReference type="NCBI Taxonomy" id="2763036"/>
    <lineage>
        <taxon>Bacteria</taxon>
        <taxon>Bacillati</taxon>
        <taxon>Bacillota</taxon>
        <taxon>Clostridia</taxon>
        <taxon>Eubacteriales</taxon>
        <taxon>Clostridiaceae</taxon>
        <taxon>Clostridium</taxon>
    </lineage>
</organism>
<sequence length="137" mass="14807">MIVAILDTNGAGLGQSIIKKIKQEICADINIIALGTNTFATSKMVKSGAHVGISGEKAICAFCKKNTADCIIAPIGILCNGEKDMELCPCICKAVINMDCTKYILPLQRYNLYIPGTRELSIKDIVDEIIDDIKSKL</sequence>
<comment type="caution">
    <text evidence="1">The sequence shown here is derived from an EMBL/GenBank/DDBJ whole genome shotgun (WGS) entry which is preliminary data.</text>
</comment>
<dbReference type="Proteomes" id="UP000596929">
    <property type="component" value="Unassembled WGS sequence"/>
</dbReference>
<dbReference type="Pfam" id="PF12953">
    <property type="entry name" value="DUF3842"/>
    <property type="match status" value="1"/>
</dbReference>
<protein>
    <submittedName>
        <fullName evidence="1">DUF3842 family protein</fullName>
    </submittedName>
</protein>
<name>A0ABR7DEW3_9CLOT</name>
<proteinExistence type="predicted"/>
<keyword evidence="2" id="KW-1185">Reference proteome</keyword>
<accession>A0ABR7DEW3</accession>
<evidence type="ECO:0000313" key="1">
    <source>
        <dbReference type="EMBL" id="MBC5629645.1"/>
    </source>
</evidence>
<dbReference type="EMBL" id="JACOOO010000025">
    <property type="protein sequence ID" value="MBC5629645.1"/>
    <property type="molecule type" value="Genomic_DNA"/>
</dbReference>
<evidence type="ECO:0000313" key="2">
    <source>
        <dbReference type="Proteomes" id="UP000596929"/>
    </source>
</evidence>
<dbReference type="RefSeq" id="WP_032119463.1">
    <property type="nucleotide sequence ID" value="NZ_JACOOO010000025.1"/>
</dbReference>
<dbReference type="InterPro" id="IPR024208">
    <property type="entry name" value="DUF3842"/>
</dbReference>
<reference evidence="1 2" key="1">
    <citation type="submission" date="2020-08" db="EMBL/GenBank/DDBJ databases">
        <title>Genome public.</title>
        <authorList>
            <person name="Liu C."/>
            <person name="Sun Q."/>
        </authorList>
    </citation>
    <scope>NUCLEOTIDE SEQUENCE [LARGE SCALE GENOMIC DNA]</scope>
    <source>
        <strain evidence="1 2">NSJ-6</strain>
    </source>
</reference>
<gene>
    <name evidence="1" type="ORF">H8S20_12165</name>
</gene>